<comment type="caution">
    <text evidence="3">The sequence shown here is derived from an EMBL/GenBank/DDBJ whole genome shotgun (WGS) entry which is preliminary data.</text>
</comment>
<dbReference type="PANTHER" id="PTHR46801:SF2">
    <property type="entry name" value="LIPOPOLYSACCHARIDE-BINDING PROTEIN"/>
    <property type="match status" value="1"/>
</dbReference>
<feature type="chain" id="PRO_5042236100" evidence="1">
    <location>
        <begin position="20"/>
        <end position="459"/>
    </location>
</feature>
<dbReference type="Gene3D" id="3.15.20.10">
    <property type="entry name" value="Bactericidal permeability-increasing protein, domain 2"/>
    <property type="match status" value="1"/>
</dbReference>
<dbReference type="InterPro" id="IPR001124">
    <property type="entry name" value="Lipid-bd_serum_glycop_C"/>
</dbReference>
<sequence length="459" mass="50856">MAPTIFFIFLSLLFIPARTHLELNEEGFISVEISDKGLDYAKDVLIDEAISSIIPLQLPQIEKTVEVVLIGKVKMVLSSITIYHVNINSSLVKTGEAGITLVASGATAYLSMNWKYSYSNWLFEITDSGDASVQVKGMEVGLTVDFKKQEEFLKLILLDYGCYVKRISIELHGGASWLYQVVVDAFEGQIASAVEDGISEKVREGISKLDVLLQSLPKQIPIDETAALSVSFVKNPVLSNSSIEFEINGLFTARNEILASRYYLRGSGISIPCSGSANMIKISVNENVFNSASLVYFNADYMQWIVDELPNQTFLNTAKWKYIIPRLYKQYPNADMEFNISLTSPPIIQVVNQDIESTIYIDLILNVLEVGEVIPVACILLEINASGSAEIIRNNLAGIIRVKGFSTHLKWSNIGKLNMLLIQTAMSAIPQSHRGAIYKLAPTTRISIASSSWFYSSEC</sequence>
<dbReference type="Proteomes" id="UP001163823">
    <property type="component" value="Chromosome 8"/>
</dbReference>
<keyword evidence="4" id="KW-1185">Reference proteome</keyword>
<dbReference type="CDD" id="cd00025">
    <property type="entry name" value="BPI1"/>
    <property type="match status" value="1"/>
</dbReference>
<proteinExistence type="predicted"/>
<dbReference type="EMBL" id="JARAOO010000008">
    <property type="protein sequence ID" value="KAJ7960842.1"/>
    <property type="molecule type" value="Genomic_DNA"/>
</dbReference>
<evidence type="ECO:0000256" key="1">
    <source>
        <dbReference type="SAM" id="SignalP"/>
    </source>
</evidence>
<dbReference type="InterPro" id="IPR017942">
    <property type="entry name" value="Lipid-bd_serum_glycop_N"/>
</dbReference>
<organism evidence="3 4">
    <name type="scientific">Quillaja saponaria</name>
    <name type="common">Soap bark tree</name>
    <dbReference type="NCBI Taxonomy" id="32244"/>
    <lineage>
        <taxon>Eukaryota</taxon>
        <taxon>Viridiplantae</taxon>
        <taxon>Streptophyta</taxon>
        <taxon>Embryophyta</taxon>
        <taxon>Tracheophyta</taxon>
        <taxon>Spermatophyta</taxon>
        <taxon>Magnoliopsida</taxon>
        <taxon>eudicotyledons</taxon>
        <taxon>Gunneridae</taxon>
        <taxon>Pentapetalae</taxon>
        <taxon>rosids</taxon>
        <taxon>fabids</taxon>
        <taxon>Fabales</taxon>
        <taxon>Quillajaceae</taxon>
        <taxon>Quillaja</taxon>
    </lineage>
</organism>
<dbReference type="Pfam" id="PF01273">
    <property type="entry name" value="LBP_BPI_CETP"/>
    <property type="match status" value="1"/>
</dbReference>
<dbReference type="Gene3D" id="3.15.10.10">
    <property type="entry name" value="Bactericidal permeability-increasing protein, domain 1"/>
    <property type="match status" value="1"/>
</dbReference>
<feature type="signal peptide" evidence="1">
    <location>
        <begin position="1"/>
        <end position="19"/>
    </location>
</feature>
<protein>
    <submittedName>
        <fullName evidence="3">Lipid binding protein BPI/LBP</fullName>
    </submittedName>
</protein>
<dbReference type="Pfam" id="PF02886">
    <property type="entry name" value="LBP_BPI_CETP_C"/>
    <property type="match status" value="1"/>
</dbReference>
<dbReference type="InterPro" id="IPR017943">
    <property type="entry name" value="Bactericidal_perm-incr_a/b_dom"/>
</dbReference>
<reference evidence="3" key="1">
    <citation type="journal article" date="2023" name="Science">
        <title>Elucidation of the pathway for biosynthesis of saponin adjuvants from the soapbark tree.</title>
        <authorList>
            <person name="Reed J."/>
            <person name="Orme A."/>
            <person name="El-Demerdash A."/>
            <person name="Owen C."/>
            <person name="Martin L.B.B."/>
            <person name="Misra R.C."/>
            <person name="Kikuchi S."/>
            <person name="Rejzek M."/>
            <person name="Martin A.C."/>
            <person name="Harkess A."/>
            <person name="Leebens-Mack J."/>
            <person name="Louveau T."/>
            <person name="Stephenson M.J."/>
            <person name="Osbourn A."/>
        </authorList>
    </citation>
    <scope>NUCLEOTIDE SEQUENCE</scope>
    <source>
        <strain evidence="3">S10</strain>
    </source>
</reference>
<dbReference type="PANTHER" id="PTHR46801">
    <property type="entry name" value="OS06G0309200 PROTEIN"/>
    <property type="match status" value="1"/>
</dbReference>
<gene>
    <name evidence="3" type="ORF">O6P43_021230</name>
</gene>
<keyword evidence="1" id="KW-0732">Signal</keyword>
<dbReference type="SUPFAM" id="SSF55394">
    <property type="entry name" value="Bactericidal permeability-increasing protein, BPI"/>
    <property type="match status" value="2"/>
</dbReference>
<dbReference type="KEGG" id="qsa:O6P43_021230"/>
<evidence type="ECO:0000259" key="2">
    <source>
        <dbReference type="SMART" id="SM00328"/>
    </source>
</evidence>
<accession>A0AAD7LMW9</accession>
<feature type="domain" description="Lipid-binding serum glycoprotein N-terminal" evidence="2">
    <location>
        <begin position="33"/>
        <end position="256"/>
    </location>
</feature>
<dbReference type="AlphaFoldDB" id="A0AAD7LMW9"/>
<evidence type="ECO:0000313" key="4">
    <source>
        <dbReference type="Proteomes" id="UP001163823"/>
    </source>
</evidence>
<dbReference type="GO" id="GO:0008289">
    <property type="term" value="F:lipid binding"/>
    <property type="evidence" value="ECO:0007669"/>
    <property type="project" value="InterPro"/>
</dbReference>
<name>A0AAD7LMW9_QUISA</name>
<dbReference type="InterPro" id="IPR045897">
    <property type="entry name" value="BPI/LBP_pln"/>
</dbReference>
<evidence type="ECO:0000313" key="3">
    <source>
        <dbReference type="EMBL" id="KAJ7960842.1"/>
    </source>
</evidence>
<dbReference type="SMART" id="SM00328">
    <property type="entry name" value="BPI1"/>
    <property type="match status" value="1"/>
</dbReference>